<dbReference type="Pfam" id="PF00890">
    <property type="entry name" value="FAD_binding_2"/>
    <property type="match status" value="1"/>
</dbReference>
<dbReference type="PRINTS" id="PR00411">
    <property type="entry name" value="PNDRDTASEI"/>
</dbReference>
<dbReference type="InterPro" id="IPR050315">
    <property type="entry name" value="FAD-oxidoreductase_2"/>
</dbReference>
<evidence type="ECO:0000259" key="5">
    <source>
        <dbReference type="Pfam" id="PF00890"/>
    </source>
</evidence>
<dbReference type="SUPFAM" id="SSF51905">
    <property type="entry name" value="FAD/NAD(P)-binding domain"/>
    <property type="match status" value="1"/>
</dbReference>
<comment type="cofactor">
    <cofactor evidence="1">
        <name>FAD</name>
        <dbReference type="ChEBI" id="CHEBI:57692"/>
    </cofactor>
</comment>
<proteinExistence type="predicted"/>
<dbReference type="Gene3D" id="3.50.50.60">
    <property type="entry name" value="FAD/NAD(P)-binding domain"/>
    <property type="match status" value="1"/>
</dbReference>
<keyword evidence="7" id="KW-1185">Reference proteome</keyword>
<organism evidence="6 7">
    <name type="scientific">Rhodoplanes tepidamans</name>
    <name type="common">Rhodoplanes cryptolactis</name>
    <dbReference type="NCBI Taxonomy" id="200616"/>
    <lineage>
        <taxon>Bacteria</taxon>
        <taxon>Pseudomonadati</taxon>
        <taxon>Pseudomonadota</taxon>
        <taxon>Alphaproteobacteria</taxon>
        <taxon>Hyphomicrobiales</taxon>
        <taxon>Nitrobacteraceae</taxon>
        <taxon>Rhodoplanes</taxon>
    </lineage>
</organism>
<evidence type="ECO:0000256" key="4">
    <source>
        <dbReference type="ARBA" id="ARBA00023002"/>
    </source>
</evidence>
<dbReference type="InterPro" id="IPR036188">
    <property type="entry name" value="FAD/NAD-bd_sf"/>
</dbReference>
<sequence>MVALAPLPPAADGLDAEVDLLVIGAGGCGLVAALAARAGGAEVAVVEKLDRFAGNTMLSSGSIPAAGTRLQRAAGIDDDPARFAADLRRVAGPHDADPLVDRLAAVSADLVHFLLDEAGVALTLVTGYRHVGHGVCRLHAPPSRRGADLVADLERAAAARDIPIAFGNPAVALLVADGAVRGAVTESAGGGTARIGARAVLLACSGFGQSRPLRDRFCPDMAAIPHFGAIGSEGDAVTWGELLGARLGNMAAFQAHAGVAQPHGALVTWTVIEKGGLVVDDAGARFADESLGYSAFAERVVAHGRPTFAVYDARIRDVTAVGQPEFGELVTQGGARAAATVADLAGLIGCPEAELAATLHAAGEAARGAAADRHGRTAFGLGPLAPPYVVTRIAPALFHTQGGLVVDGDARVLRPDGSAIPGLYAGGGAACGVSGRRGSLGYVSGNGLLSALGLGFLAGRAAARAAAAARAGTAAAPLPVSNDVTIQREGISR</sequence>
<name>A0ABT5J897_RHOTP</name>
<evidence type="ECO:0000256" key="1">
    <source>
        <dbReference type="ARBA" id="ARBA00001974"/>
    </source>
</evidence>
<keyword evidence="2" id="KW-0285">Flavoprotein</keyword>
<evidence type="ECO:0000256" key="2">
    <source>
        <dbReference type="ARBA" id="ARBA00022630"/>
    </source>
</evidence>
<accession>A0ABT5J897</accession>
<dbReference type="PANTHER" id="PTHR43400:SF10">
    <property type="entry name" value="3-OXOSTEROID 1-DEHYDROGENASE"/>
    <property type="match status" value="1"/>
</dbReference>
<comment type="caution">
    <text evidence="6">The sequence shown here is derived from an EMBL/GenBank/DDBJ whole genome shotgun (WGS) entry which is preliminary data.</text>
</comment>
<dbReference type="SUPFAM" id="SSF56425">
    <property type="entry name" value="Succinate dehydrogenase/fumarate reductase flavoprotein, catalytic domain"/>
    <property type="match status" value="1"/>
</dbReference>
<dbReference type="RefSeq" id="WP_272776464.1">
    <property type="nucleotide sequence ID" value="NZ_JAQQLI010000009.1"/>
</dbReference>
<evidence type="ECO:0000256" key="3">
    <source>
        <dbReference type="ARBA" id="ARBA00022827"/>
    </source>
</evidence>
<reference evidence="6" key="1">
    <citation type="journal article" date="2023" name="Microbiol Resour">
        <title>Genome Sequences of Rhodoplanes serenus and Two Thermotolerant Strains, Rhodoplanes tepidamans and 'Rhodoplanes cryptolactis,' Further Refine the Genus.</title>
        <authorList>
            <person name="Rayyan A.A."/>
            <person name="Kyndt J.A."/>
        </authorList>
    </citation>
    <scope>NUCLEOTIDE SEQUENCE</scope>
    <source>
        <strain evidence="6">DSM 9987</strain>
    </source>
</reference>
<gene>
    <name evidence="6" type="ORF">PQJ73_07970</name>
</gene>
<dbReference type="Gene3D" id="3.90.700.10">
    <property type="entry name" value="Succinate dehydrogenase/fumarate reductase flavoprotein, catalytic domain"/>
    <property type="match status" value="1"/>
</dbReference>
<reference evidence="6" key="2">
    <citation type="submission" date="2023-02" db="EMBL/GenBank/DDBJ databases">
        <authorList>
            <person name="Rayyan A."/>
            <person name="Meyer T."/>
            <person name="Kyndt J.A."/>
        </authorList>
    </citation>
    <scope>NUCLEOTIDE SEQUENCE</scope>
    <source>
        <strain evidence="6">DSM 9987</strain>
    </source>
</reference>
<protein>
    <submittedName>
        <fullName evidence="6">FAD-binding protein</fullName>
    </submittedName>
</protein>
<evidence type="ECO:0000313" key="6">
    <source>
        <dbReference type="EMBL" id="MDC7785616.1"/>
    </source>
</evidence>
<keyword evidence="3" id="KW-0274">FAD</keyword>
<dbReference type="PANTHER" id="PTHR43400">
    <property type="entry name" value="FUMARATE REDUCTASE"/>
    <property type="match status" value="1"/>
</dbReference>
<dbReference type="InterPro" id="IPR027477">
    <property type="entry name" value="Succ_DH/fumarate_Rdtase_cat_sf"/>
</dbReference>
<feature type="domain" description="FAD-dependent oxidoreductase 2 FAD-binding" evidence="5">
    <location>
        <begin position="19"/>
        <end position="434"/>
    </location>
</feature>
<keyword evidence="4" id="KW-0560">Oxidoreductase</keyword>
<dbReference type="Proteomes" id="UP001165652">
    <property type="component" value="Unassembled WGS sequence"/>
</dbReference>
<dbReference type="InterPro" id="IPR003953">
    <property type="entry name" value="FAD-dep_OxRdtase_2_FAD-bd"/>
</dbReference>
<evidence type="ECO:0000313" key="7">
    <source>
        <dbReference type="Proteomes" id="UP001165652"/>
    </source>
</evidence>
<dbReference type="EMBL" id="JAQQLI010000009">
    <property type="protein sequence ID" value="MDC7785616.1"/>
    <property type="molecule type" value="Genomic_DNA"/>
</dbReference>